<dbReference type="AlphaFoldDB" id="A0A382H071"/>
<proteinExistence type="predicted"/>
<accession>A0A382H071</accession>
<evidence type="ECO:0000313" key="1">
    <source>
        <dbReference type="EMBL" id="SVB80670.1"/>
    </source>
</evidence>
<name>A0A382H071_9ZZZZ</name>
<reference evidence="1" key="1">
    <citation type="submission" date="2018-05" db="EMBL/GenBank/DDBJ databases">
        <authorList>
            <person name="Lanie J.A."/>
            <person name="Ng W.-L."/>
            <person name="Kazmierczak K.M."/>
            <person name="Andrzejewski T.M."/>
            <person name="Davidsen T.M."/>
            <person name="Wayne K.J."/>
            <person name="Tettelin H."/>
            <person name="Glass J.I."/>
            <person name="Rusch D."/>
            <person name="Podicherti R."/>
            <person name="Tsui H.-C.T."/>
            <person name="Winkler M.E."/>
        </authorList>
    </citation>
    <scope>NUCLEOTIDE SEQUENCE</scope>
</reference>
<protein>
    <submittedName>
        <fullName evidence="1">Uncharacterized protein</fullName>
    </submittedName>
</protein>
<dbReference type="EMBL" id="UINC01058424">
    <property type="protein sequence ID" value="SVB80670.1"/>
    <property type="molecule type" value="Genomic_DNA"/>
</dbReference>
<gene>
    <name evidence="1" type="ORF">METZ01_LOCUS233524</name>
</gene>
<feature type="non-terminal residue" evidence="1">
    <location>
        <position position="1"/>
    </location>
</feature>
<organism evidence="1">
    <name type="scientific">marine metagenome</name>
    <dbReference type="NCBI Taxonomy" id="408172"/>
    <lineage>
        <taxon>unclassified sequences</taxon>
        <taxon>metagenomes</taxon>
        <taxon>ecological metagenomes</taxon>
    </lineage>
</organism>
<sequence length="118" mass="12869">VPPAGGDVADEDLPFLIDAVVILIAITKDARTVPDIEIALEELERLGPFEVCCHHDRFIRYTVSIAIRQCQDLIGVHVGHMQNAVVIEGHEARTIEGFKSRVDTGAESRGQVEGQILG</sequence>